<organism evidence="1 2">
    <name type="scientific">Caerostris extrusa</name>
    <name type="common">Bark spider</name>
    <name type="synonym">Caerostris bankana</name>
    <dbReference type="NCBI Taxonomy" id="172846"/>
    <lineage>
        <taxon>Eukaryota</taxon>
        <taxon>Metazoa</taxon>
        <taxon>Ecdysozoa</taxon>
        <taxon>Arthropoda</taxon>
        <taxon>Chelicerata</taxon>
        <taxon>Arachnida</taxon>
        <taxon>Araneae</taxon>
        <taxon>Araneomorphae</taxon>
        <taxon>Entelegynae</taxon>
        <taxon>Araneoidea</taxon>
        <taxon>Araneidae</taxon>
        <taxon>Caerostris</taxon>
    </lineage>
</organism>
<evidence type="ECO:0000313" key="2">
    <source>
        <dbReference type="Proteomes" id="UP001054945"/>
    </source>
</evidence>
<dbReference type="EMBL" id="BPLR01005057">
    <property type="protein sequence ID" value="GIX99535.1"/>
    <property type="molecule type" value="Genomic_DNA"/>
</dbReference>
<protein>
    <submittedName>
        <fullName evidence="1">Uncharacterized protein</fullName>
    </submittedName>
</protein>
<proteinExistence type="predicted"/>
<accession>A0AAV4PRH6</accession>
<dbReference type="AlphaFoldDB" id="A0AAV4PRH6"/>
<dbReference type="Proteomes" id="UP001054945">
    <property type="component" value="Unassembled WGS sequence"/>
</dbReference>
<reference evidence="1 2" key="1">
    <citation type="submission" date="2021-06" db="EMBL/GenBank/DDBJ databases">
        <title>Caerostris extrusa draft genome.</title>
        <authorList>
            <person name="Kono N."/>
            <person name="Arakawa K."/>
        </authorList>
    </citation>
    <scope>NUCLEOTIDE SEQUENCE [LARGE SCALE GENOMIC DNA]</scope>
</reference>
<keyword evidence="2" id="KW-1185">Reference proteome</keyword>
<gene>
    <name evidence="1" type="ORF">CEXT_729341</name>
</gene>
<sequence>MVNVHRSEASATGVLNAAWQRKQPAHFGEMRKQIGGNRVPSGNAIALLYLAKYEMNQPVIGVKIFCLQFSAKAPDIWGRRGEGGAGGLQRR</sequence>
<name>A0AAV4PRH6_CAEEX</name>
<evidence type="ECO:0000313" key="1">
    <source>
        <dbReference type="EMBL" id="GIX99535.1"/>
    </source>
</evidence>
<comment type="caution">
    <text evidence="1">The sequence shown here is derived from an EMBL/GenBank/DDBJ whole genome shotgun (WGS) entry which is preliminary data.</text>
</comment>